<evidence type="ECO:0000256" key="9">
    <source>
        <dbReference type="ARBA" id="ARBA00023170"/>
    </source>
</evidence>
<name>A0ABW7GLU2_9BURK</name>
<dbReference type="InterPro" id="IPR000531">
    <property type="entry name" value="Beta-barrel_TonB"/>
</dbReference>
<dbReference type="PANTHER" id="PTHR30069:SF29">
    <property type="entry name" value="HEMOGLOBIN AND HEMOGLOBIN-HAPTOGLOBIN-BINDING PROTEIN 1-RELATED"/>
    <property type="match status" value="1"/>
</dbReference>
<dbReference type="Pfam" id="PF00593">
    <property type="entry name" value="TonB_dep_Rec_b-barrel"/>
    <property type="match status" value="1"/>
</dbReference>
<feature type="domain" description="TonB-dependent receptor plug" evidence="16">
    <location>
        <begin position="49"/>
        <end position="163"/>
    </location>
</feature>
<evidence type="ECO:0000256" key="7">
    <source>
        <dbReference type="ARBA" id="ARBA00023077"/>
    </source>
</evidence>
<dbReference type="InterPro" id="IPR011276">
    <property type="entry name" value="TonB_haem/Hb_rcpt"/>
</dbReference>
<organism evidence="17 18">
    <name type="scientific">Pelomonas lactea</name>
    <dbReference type="NCBI Taxonomy" id="3299030"/>
    <lineage>
        <taxon>Bacteria</taxon>
        <taxon>Pseudomonadati</taxon>
        <taxon>Pseudomonadota</taxon>
        <taxon>Betaproteobacteria</taxon>
        <taxon>Burkholderiales</taxon>
        <taxon>Sphaerotilaceae</taxon>
        <taxon>Roseateles</taxon>
    </lineage>
</organism>
<keyword evidence="5 11" id="KW-0812">Transmembrane</keyword>
<evidence type="ECO:0000256" key="5">
    <source>
        <dbReference type="ARBA" id="ARBA00022692"/>
    </source>
</evidence>
<evidence type="ECO:0000259" key="16">
    <source>
        <dbReference type="Pfam" id="PF07715"/>
    </source>
</evidence>
<keyword evidence="7 12" id="KW-0798">TonB box</keyword>
<dbReference type="InterPro" id="IPR037066">
    <property type="entry name" value="Plug_dom_sf"/>
</dbReference>
<evidence type="ECO:0000256" key="14">
    <source>
        <dbReference type="SAM" id="SignalP"/>
    </source>
</evidence>
<dbReference type="InterPro" id="IPR036942">
    <property type="entry name" value="Beta-barrel_TonB_sf"/>
</dbReference>
<evidence type="ECO:0000259" key="15">
    <source>
        <dbReference type="Pfam" id="PF00593"/>
    </source>
</evidence>
<evidence type="ECO:0000256" key="11">
    <source>
        <dbReference type="PROSITE-ProRule" id="PRU01360"/>
    </source>
</evidence>
<sequence>MLKTAVALAAACACACLADVSQAQTTPDAATELPELTNTATRADRRVDEVPATVTIVKPDAGARDLRELLRDEAGLAVRAPNPRFSLAGSGTGRAGNEGINIRGLEDNRVLMLVDGIRLPQAFSFGPFGTGRAGLLNLEGGQQLEVLRGPASTQFGSDGLAGALALRTLRASDLLKAGRSFGLRAQTSVYSGDDGVALNLAGAWAAGDWDWLLQGSTRRSHELENQGTVGGDGATRTQPDPLDRERHTLLAKAGYRLNAQQRLEATLEGVRQRDRYEVLSARSATTLDLTADDKSRRGRASLAWTLDDPNADWLQQASVQLYRQDSRVAQYAFEDRVSPSADRSRDNRYDETLTGLSATGQIGWGAQRITVGLDASRNRVAGLRDGTTASAGDTLPSKPFPDTDYRLVGGFVQGEFTHGDWQFVPALRYEHYSLKPSAAGYTGELVKLSDGAVTPRLGVVWKAAPGFTPYAQWAQGFKAPTPSQVNSGFSNPVQRYQTIGNAGLKAERADSVELGVRGAVGDWRWQALAFDNRYDDFISQEVVSAPGAAITTYQFINLSNARIRGVEARLNGQIGRQWRLGLAYARTHGNAEVNGAKRPLDTVEPAKVSASLRQQLSGWHWEATVLRASGKSASRVYAGSPFLPAGYTVLDLAAGWQITPVWSLSARIDNATDRTYWRWADVRGLTSAASGLDAYTATGRQFGLVLQAQL</sequence>
<evidence type="ECO:0000256" key="12">
    <source>
        <dbReference type="RuleBase" id="RU003357"/>
    </source>
</evidence>
<dbReference type="Pfam" id="PF07715">
    <property type="entry name" value="Plug"/>
    <property type="match status" value="1"/>
</dbReference>
<keyword evidence="9 17" id="KW-0675">Receptor</keyword>
<evidence type="ECO:0000256" key="2">
    <source>
        <dbReference type="ARBA" id="ARBA00009810"/>
    </source>
</evidence>
<evidence type="ECO:0000256" key="13">
    <source>
        <dbReference type="SAM" id="MobiDB-lite"/>
    </source>
</evidence>
<comment type="subcellular location">
    <subcellularLocation>
        <location evidence="1 11">Cell outer membrane</location>
        <topology evidence="1 11">Multi-pass membrane protein</topology>
    </subcellularLocation>
</comment>
<dbReference type="SUPFAM" id="SSF56935">
    <property type="entry name" value="Porins"/>
    <property type="match status" value="1"/>
</dbReference>
<dbReference type="InterPro" id="IPR010949">
    <property type="entry name" value="TonB_Hb/transfer/lactofer_rcpt"/>
</dbReference>
<protein>
    <submittedName>
        <fullName evidence="17">TonB-dependent hemoglobin/transferrin/lactoferrin family receptor</fullName>
    </submittedName>
</protein>
<evidence type="ECO:0000256" key="1">
    <source>
        <dbReference type="ARBA" id="ARBA00004571"/>
    </source>
</evidence>
<feature type="signal peptide" evidence="14">
    <location>
        <begin position="1"/>
        <end position="23"/>
    </location>
</feature>
<accession>A0ABW7GLU2</accession>
<dbReference type="CDD" id="cd01347">
    <property type="entry name" value="ligand_gated_channel"/>
    <property type="match status" value="1"/>
</dbReference>
<keyword evidence="18" id="KW-1185">Reference proteome</keyword>
<keyword evidence="6 14" id="KW-0732">Signal</keyword>
<dbReference type="PROSITE" id="PS52016">
    <property type="entry name" value="TONB_DEPENDENT_REC_3"/>
    <property type="match status" value="1"/>
</dbReference>
<reference evidence="17 18" key="1">
    <citation type="submission" date="2024-08" db="EMBL/GenBank/DDBJ databases">
        <authorList>
            <person name="Lu H."/>
        </authorList>
    </citation>
    <scope>NUCLEOTIDE SEQUENCE [LARGE SCALE GENOMIC DNA]</scope>
    <source>
        <strain evidence="17 18">DXS20W</strain>
    </source>
</reference>
<feature type="chain" id="PRO_5045616596" evidence="14">
    <location>
        <begin position="24"/>
        <end position="710"/>
    </location>
</feature>
<comment type="similarity">
    <text evidence="2 11 12">Belongs to the TonB-dependent receptor family.</text>
</comment>
<evidence type="ECO:0000256" key="4">
    <source>
        <dbReference type="ARBA" id="ARBA00022452"/>
    </source>
</evidence>
<gene>
    <name evidence="17" type="ORF">ACG04Q_14615</name>
</gene>
<dbReference type="Proteomes" id="UP001606302">
    <property type="component" value="Unassembled WGS sequence"/>
</dbReference>
<evidence type="ECO:0000313" key="18">
    <source>
        <dbReference type="Proteomes" id="UP001606302"/>
    </source>
</evidence>
<dbReference type="Gene3D" id="2.170.130.10">
    <property type="entry name" value="TonB-dependent receptor, plug domain"/>
    <property type="match status" value="1"/>
</dbReference>
<evidence type="ECO:0000256" key="6">
    <source>
        <dbReference type="ARBA" id="ARBA00022729"/>
    </source>
</evidence>
<dbReference type="PANTHER" id="PTHR30069">
    <property type="entry name" value="TONB-DEPENDENT OUTER MEMBRANE RECEPTOR"/>
    <property type="match status" value="1"/>
</dbReference>
<keyword evidence="3 11" id="KW-0813">Transport</keyword>
<dbReference type="Gene3D" id="2.40.170.20">
    <property type="entry name" value="TonB-dependent receptor, beta-barrel domain"/>
    <property type="match status" value="1"/>
</dbReference>
<proteinExistence type="inferred from homology"/>
<feature type="region of interest" description="Disordered" evidence="13">
    <location>
        <begin position="222"/>
        <end position="242"/>
    </location>
</feature>
<dbReference type="InterPro" id="IPR039426">
    <property type="entry name" value="TonB-dep_rcpt-like"/>
</dbReference>
<evidence type="ECO:0000313" key="17">
    <source>
        <dbReference type="EMBL" id="MFG6462804.1"/>
    </source>
</evidence>
<keyword evidence="10 11" id="KW-0998">Cell outer membrane</keyword>
<feature type="domain" description="TonB-dependent receptor-like beta-barrel" evidence="15">
    <location>
        <begin position="287"/>
        <end position="670"/>
    </location>
</feature>
<dbReference type="NCBIfam" id="TIGR01785">
    <property type="entry name" value="TonB-hemin"/>
    <property type="match status" value="1"/>
</dbReference>
<dbReference type="InterPro" id="IPR012910">
    <property type="entry name" value="Plug_dom"/>
</dbReference>
<dbReference type="NCBIfam" id="TIGR01786">
    <property type="entry name" value="TonB-hemlactrns"/>
    <property type="match status" value="1"/>
</dbReference>
<dbReference type="RefSeq" id="WP_394511662.1">
    <property type="nucleotide sequence ID" value="NZ_JBIGHX010000004.1"/>
</dbReference>
<dbReference type="EMBL" id="JBIGHX010000004">
    <property type="protein sequence ID" value="MFG6462804.1"/>
    <property type="molecule type" value="Genomic_DNA"/>
</dbReference>
<keyword evidence="4 11" id="KW-1134">Transmembrane beta strand</keyword>
<evidence type="ECO:0000256" key="10">
    <source>
        <dbReference type="ARBA" id="ARBA00023237"/>
    </source>
</evidence>
<keyword evidence="8 11" id="KW-0472">Membrane</keyword>
<comment type="caution">
    <text evidence="17">The sequence shown here is derived from an EMBL/GenBank/DDBJ whole genome shotgun (WGS) entry which is preliminary data.</text>
</comment>
<evidence type="ECO:0000256" key="8">
    <source>
        <dbReference type="ARBA" id="ARBA00023136"/>
    </source>
</evidence>
<evidence type="ECO:0000256" key="3">
    <source>
        <dbReference type="ARBA" id="ARBA00022448"/>
    </source>
</evidence>